<evidence type="ECO:0000313" key="12">
    <source>
        <dbReference type="Proteomes" id="UP000809273"/>
    </source>
</evidence>
<proteinExistence type="predicted"/>
<feature type="transmembrane region" description="Helical" evidence="10">
    <location>
        <begin position="155"/>
        <end position="173"/>
    </location>
</feature>
<feature type="transmembrane region" description="Helical" evidence="10">
    <location>
        <begin position="179"/>
        <end position="198"/>
    </location>
</feature>
<dbReference type="GO" id="GO:0005886">
    <property type="term" value="C:plasma membrane"/>
    <property type="evidence" value="ECO:0007669"/>
    <property type="project" value="TreeGrafter"/>
</dbReference>
<keyword evidence="3" id="KW-1003">Cell membrane</keyword>
<keyword evidence="6 10" id="KW-0812">Transmembrane</keyword>
<comment type="caution">
    <text evidence="11">The sequence shown here is derived from an EMBL/GenBank/DDBJ whole genome shotgun (WGS) entry which is preliminary data.</text>
</comment>
<evidence type="ECO:0000256" key="1">
    <source>
        <dbReference type="ARBA" id="ARBA00004141"/>
    </source>
</evidence>
<feature type="transmembrane region" description="Helical" evidence="10">
    <location>
        <begin position="37"/>
        <end position="58"/>
    </location>
</feature>
<keyword evidence="4" id="KW-0997">Cell inner membrane</keyword>
<evidence type="ECO:0000256" key="9">
    <source>
        <dbReference type="ARBA" id="ARBA00023136"/>
    </source>
</evidence>
<protein>
    <submittedName>
        <fullName evidence="11">EI24 domain-containing protein</fullName>
    </submittedName>
</protein>
<evidence type="ECO:0000256" key="10">
    <source>
        <dbReference type="SAM" id="Phobius"/>
    </source>
</evidence>
<dbReference type="PANTHER" id="PTHR37468:SF1">
    <property type="entry name" value="SULFATE TRANSPORTER CYSZ"/>
    <property type="match status" value="1"/>
</dbReference>
<feature type="transmembrane region" description="Helical" evidence="10">
    <location>
        <begin position="219"/>
        <end position="244"/>
    </location>
</feature>
<evidence type="ECO:0000256" key="6">
    <source>
        <dbReference type="ARBA" id="ARBA00022692"/>
    </source>
</evidence>
<sequence>MKKVKKQYKKPNFIFRALGGFTAPIRGLGFLLKNFGLIRYAVFPMIINAILVVIIYIFGTKLLLGYMDRLIPDEKAWYWMVLFWIAAVFTVILFLLVTAIIFYIIGGIICLPFNELLSQRVEAIVLGKAHEEPFSFRVITKDIGYALTHEILKSTIYLFILVFILPLFFIGLFTVVVSIIFTVIFNIITWMFLAYDYFDHPLGRRRIPFADKMRFVYKNLPSSLGFGAAAFLFLYVPFLNLILIPLNVIGGTKLFFEIQKWYGEMEYRDISPRGKKRKELKK</sequence>
<dbReference type="AlphaFoldDB" id="A0A9D8KEG8"/>
<accession>A0A9D8KEG8</accession>
<evidence type="ECO:0000313" key="11">
    <source>
        <dbReference type="EMBL" id="MBN1573264.1"/>
    </source>
</evidence>
<keyword evidence="9 10" id="KW-0472">Membrane</keyword>
<dbReference type="GO" id="GO:0000103">
    <property type="term" value="P:sulfate assimilation"/>
    <property type="evidence" value="ECO:0007669"/>
    <property type="project" value="TreeGrafter"/>
</dbReference>
<keyword evidence="5" id="KW-0028">Amino-acid biosynthesis</keyword>
<keyword evidence="7 10" id="KW-1133">Transmembrane helix</keyword>
<dbReference type="PANTHER" id="PTHR37468">
    <property type="entry name" value="SULFATE TRANSPORTER CYSZ"/>
    <property type="match status" value="1"/>
</dbReference>
<keyword evidence="2" id="KW-0813">Transport</keyword>
<evidence type="ECO:0000256" key="5">
    <source>
        <dbReference type="ARBA" id="ARBA00022605"/>
    </source>
</evidence>
<evidence type="ECO:0000256" key="8">
    <source>
        <dbReference type="ARBA" id="ARBA00023032"/>
    </source>
</evidence>
<dbReference type="GO" id="GO:0009675">
    <property type="term" value="F:high-affinity sulfate:proton symporter activity"/>
    <property type="evidence" value="ECO:0007669"/>
    <property type="project" value="TreeGrafter"/>
</dbReference>
<dbReference type="InterPro" id="IPR059112">
    <property type="entry name" value="CysZ/EI24"/>
</dbReference>
<feature type="transmembrane region" description="Helical" evidence="10">
    <location>
        <begin position="78"/>
        <end position="111"/>
    </location>
</feature>
<organism evidence="11 12">
    <name type="scientific">Candidatus Zymogenus saltonus</name>
    <dbReference type="NCBI Taxonomy" id="2844893"/>
    <lineage>
        <taxon>Bacteria</taxon>
        <taxon>Deltaproteobacteria</taxon>
        <taxon>Candidatus Zymogenia</taxon>
        <taxon>Candidatus Zymogeniales</taxon>
        <taxon>Candidatus Zymogenaceae</taxon>
        <taxon>Candidatus Zymogenus</taxon>
    </lineage>
</organism>
<evidence type="ECO:0000256" key="2">
    <source>
        <dbReference type="ARBA" id="ARBA00022448"/>
    </source>
</evidence>
<evidence type="ECO:0000256" key="3">
    <source>
        <dbReference type="ARBA" id="ARBA00022475"/>
    </source>
</evidence>
<dbReference type="Proteomes" id="UP000809273">
    <property type="component" value="Unassembled WGS sequence"/>
</dbReference>
<reference evidence="11" key="1">
    <citation type="journal article" date="2021" name="Environ. Microbiol.">
        <title>Genomic characterization of three novel Desulfobacterota classes expand the metabolic and phylogenetic diversity of the phylum.</title>
        <authorList>
            <person name="Murphy C.L."/>
            <person name="Biggerstaff J."/>
            <person name="Eichhorn A."/>
            <person name="Ewing E."/>
            <person name="Shahan R."/>
            <person name="Soriano D."/>
            <person name="Stewart S."/>
            <person name="VanMol K."/>
            <person name="Walker R."/>
            <person name="Walters P."/>
            <person name="Elshahed M.S."/>
            <person name="Youssef N.H."/>
        </authorList>
    </citation>
    <scope>NUCLEOTIDE SEQUENCE</scope>
    <source>
        <strain evidence="11">Zod_Metabat.24</strain>
    </source>
</reference>
<dbReference type="Pfam" id="PF07264">
    <property type="entry name" value="EI24"/>
    <property type="match status" value="1"/>
</dbReference>
<dbReference type="EMBL" id="JAFGIX010000046">
    <property type="protein sequence ID" value="MBN1573264.1"/>
    <property type="molecule type" value="Genomic_DNA"/>
</dbReference>
<evidence type="ECO:0000256" key="4">
    <source>
        <dbReference type="ARBA" id="ARBA00022519"/>
    </source>
</evidence>
<reference evidence="11" key="2">
    <citation type="submission" date="2021-01" db="EMBL/GenBank/DDBJ databases">
        <authorList>
            <person name="Hahn C.R."/>
            <person name="Youssef N.H."/>
            <person name="Elshahed M."/>
        </authorList>
    </citation>
    <scope>NUCLEOTIDE SEQUENCE</scope>
    <source>
        <strain evidence="11">Zod_Metabat.24</strain>
    </source>
</reference>
<gene>
    <name evidence="11" type="ORF">JW984_08735</name>
</gene>
<name>A0A9D8KEG8_9DELT</name>
<evidence type="ECO:0000256" key="7">
    <source>
        <dbReference type="ARBA" id="ARBA00022989"/>
    </source>
</evidence>
<keyword evidence="8" id="KW-0764">Sulfate transport</keyword>
<dbReference type="InterPro" id="IPR050480">
    <property type="entry name" value="CysZ-like"/>
</dbReference>
<dbReference type="GO" id="GO:0019344">
    <property type="term" value="P:cysteine biosynthetic process"/>
    <property type="evidence" value="ECO:0007669"/>
    <property type="project" value="TreeGrafter"/>
</dbReference>
<comment type="subcellular location">
    <subcellularLocation>
        <location evidence="1">Membrane</location>
        <topology evidence="1">Multi-pass membrane protein</topology>
    </subcellularLocation>
</comment>